<dbReference type="InterPro" id="IPR036411">
    <property type="entry name" value="TorD-like_sf"/>
</dbReference>
<evidence type="ECO:0000256" key="1">
    <source>
        <dbReference type="ARBA" id="ARBA00023186"/>
    </source>
</evidence>
<dbReference type="OrthoDB" id="1794990at2"/>
<keyword evidence="1" id="KW-0143">Chaperone</keyword>
<dbReference type="InterPro" id="IPR050289">
    <property type="entry name" value="TorD/DmsD_chaperones"/>
</dbReference>
<dbReference type="Gene3D" id="1.10.3480.10">
    <property type="entry name" value="TorD-like"/>
    <property type="match status" value="1"/>
</dbReference>
<dbReference type="PANTHER" id="PTHR34227:SF1">
    <property type="entry name" value="DIMETHYL SULFOXIDE REDUCTASE CHAPERONE-RELATED"/>
    <property type="match status" value="1"/>
</dbReference>
<dbReference type="InterPro" id="IPR020945">
    <property type="entry name" value="DMSO/NO3_reduct_chaperone"/>
</dbReference>
<dbReference type="RefSeq" id="WP_058491048.1">
    <property type="nucleotide sequence ID" value="NZ_LOCK01000015.1"/>
</dbReference>
<dbReference type="Pfam" id="PF02613">
    <property type="entry name" value="Nitrate_red_del"/>
    <property type="match status" value="1"/>
</dbReference>
<reference evidence="2 3" key="1">
    <citation type="submission" date="2015-12" db="EMBL/GenBank/DDBJ databases">
        <title>Draft Genome Sequence of Desulfitobacterium hafniense Strain DH, a Sulfate-reducing Bacterium Isolated from Paddy Soils.</title>
        <authorList>
            <person name="Bao P."/>
            <person name="Zhang X."/>
            <person name="Li G."/>
        </authorList>
    </citation>
    <scope>NUCLEOTIDE SEQUENCE [LARGE SCALE GENOMIC DNA]</scope>
    <source>
        <strain evidence="2 3">DH</strain>
    </source>
</reference>
<dbReference type="PANTHER" id="PTHR34227">
    <property type="entry name" value="CHAPERONE PROTEIN YCDY"/>
    <property type="match status" value="1"/>
</dbReference>
<dbReference type="EMBL" id="LOCK01000015">
    <property type="protein sequence ID" value="KTE92433.1"/>
    <property type="molecule type" value="Genomic_DNA"/>
</dbReference>
<dbReference type="AlphaFoldDB" id="A0A0W1JKT5"/>
<evidence type="ECO:0000313" key="2">
    <source>
        <dbReference type="EMBL" id="KTE92433.1"/>
    </source>
</evidence>
<evidence type="ECO:0000313" key="3">
    <source>
        <dbReference type="Proteomes" id="UP000054623"/>
    </source>
</evidence>
<accession>A0A0W1JKT5</accession>
<name>A0A0W1JKT5_DESHA</name>
<organism evidence="2 3">
    <name type="scientific">Desulfitobacterium hafniense</name>
    <name type="common">Desulfitobacterium frappieri</name>
    <dbReference type="NCBI Taxonomy" id="49338"/>
    <lineage>
        <taxon>Bacteria</taxon>
        <taxon>Bacillati</taxon>
        <taxon>Bacillota</taxon>
        <taxon>Clostridia</taxon>
        <taxon>Eubacteriales</taxon>
        <taxon>Desulfitobacteriaceae</taxon>
        <taxon>Desulfitobacterium</taxon>
    </lineage>
</organism>
<gene>
    <name evidence="2" type="ORF">AT727_19815</name>
</gene>
<dbReference type="Proteomes" id="UP000054623">
    <property type="component" value="Unassembled WGS sequence"/>
</dbReference>
<proteinExistence type="predicted"/>
<dbReference type="SUPFAM" id="SSF89155">
    <property type="entry name" value="TorD-like"/>
    <property type="match status" value="1"/>
</dbReference>
<comment type="caution">
    <text evidence="2">The sequence shown here is derived from an EMBL/GenBank/DDBJ whole genome shotgun (WGS) entry which is preliminary data.</text>
</comment>
<protein>
    <submittedName>
        <fullName evidence="2">Dehydrogenase</fullName>
    </submittedName>
</protein>
<sequence length="230" mass="26297">MQSTTEQDIQKSIAASDMYQLLAIALQLPTQELAEGVLSGSLAEDVLSIYQELGFSNETIEKTGTKFAEIKNSNITKEELLTELRQEYTRLFTHPKKSEIEIYETLFRYVPEEGEGKPSLFISPAALDAERCYKKADLVRAKEVNEPGDHMATEMEFMMFLYLEKAKALQEDNQEQVARRAAQIKEFNELHLQRWAKPFFEKMTAVSHSTFYRIIGEMGSAFVTEIVTES</sequence>